<sequence>MPSLGMKMLRLILCALLLSTFAQGQVGGRLVIADSSAVPYASVLLVKSTDSMLVRSALSDKKGNFSMAAAPYGTYLIKIISMGYIPYTSPTIVIDSAQRFYDAGTIMLKVANHQLSEVVIRSTKPLIAQQLGGLVVNPQNSLMTRGSSVLQVLSRSPGVVINAQNNAISLNGKSGVMVMLDGKLLRLPADHVATLLQDMRADDIDKIELLTTPPAKYDADGNAGLINIITQKSKQPGTSGSLTASAGYGRGEKASANISLNHNSGKLSLHASYSYNRDRSYGLLLAKGTENAPIIGGQTTLDYHSQSKPLSNYNSFSGGFGYRASDRTMIGGNIDYSIGTYQNNSHNFGSYALTDSSLNYSSFITGTSHTYYFHPSVYLEHAISKYQKLNLDLDYFDHTSNSPTQVQSNFSDSLFKPTQRNLANSNIKVGVAALDYSNSFSKQLKLESGLKGTYTYTQSVAGIENLVGAEWVPVGAGTSNDLATREAIGAAYVDLNWQLDSLTTVFGGARFEYSRNTTAHSLNAQYFVDRSLGKLFPSVFITRKLNPTDELQLSYTERISRPSFADLASYVAYNDPVSVFTGNPALKPTITDNLKLAYNTHDFLFSLLYSRDTNPILGTQVMPGPTSGLIYLTPENADWQNNLVLQTTIPVKATNWWRMNYGFIGGYHQYKISYYSELLQKSYYSYSFNFTESFKPTAHYAIELSGYYNSPSYSGDSRSNGIAIFNLDVKKELSNQNGSFKLSISDLFRGASYQNHIGQLVTDNFNSNVETNYQAESHNFPIIKLSYSRSFGSNTKKAQHNNSGTKAEQNRL</sequence>
<feature type="chain" id="PRO_5013030674" description="Outer membrane protein beta-barrel domain-containing protein" evidence="2">
    <location>
        <begin position="25"/>
        <end position="812"/>
    </location>
</feature>
<dbReference type="OrthoDB" id="905812at2"/>
<accession>A0A223P0G6</accession>
<evidence type="ECO:0000313" key="4">
    <source>
        <dbReference type="EMBL" id="ASU35444.1"/>
    </source>
</evidence>
<evidence type="ECO:0000259" key="3">
    <source>
        <dbReference type="Pfam" id="PF14905"/>
    </source>
</evidence>
<organism evidence="4 5">
    <name type="scientific">Mucilaginibacter xinganensis</name>
    <dbReference type="NCBI Taxonomy" id="1234841"/>
    <lineage>
        <taxon>Bacteria</taxon>
        <taxon>Pseudomonadati</taxon>
        <taxon>Bacteroidota</taxon>
        <taxon>Sphingobacteriia</taxon>
        <taxon>Sphingobacteriales</taxon>
        <taxon>Sphingobacteriaceae</taxon>
        <taxon>Mucilaginibacter</taxon>
    </lineage>
</organism>
<dbReference type="EMBL" id="CP022743">
    <property type="protein sequence ID" value="ASU35444.1"/>
    <property type="molecule type" value="Genomic_DNA"/>
</dbReference>
<feature type="signal peptide" evidence="2">
    <location>
        <begin position="1"/>
        <end position="24"/>
    </location>
</feature>
<keyword evidence="2" id="KW-0732">Signal</keyword>
<feature type="domain" description="Outer membrane protein beta-barrel" evidence="3">
    <location>
        <begin position="385"/>
        <end position="787"/>
    </location>
</feature>
<dbReference type="Proteomes" id="UP000215002">
    <property type="component" value="Chromosome"/>
</dbReference>
<reference evidence="4 5" key="1">
    <citation type="submission" date="2017-08" db="EMBL/GenBank/DDBJ databases">
        <title>Complete genome sequence of Mucilaginibacter sp. strain BJC16-A31.</title>
        <authorList>
            <consortium name="Henan University of Science and Technology"/>
            <person name="You X."/>
        </authorList>
    </citation>
    <scope>NUCLEOTIDE SEQUENCE [LARGE SCALE GENOMIC DNA]</scope>
    <source>
        <strain evidence="4 5">BJC16-A31</strain>
    </source>
</reference>
<dbReference type="KEGG" id="muc:MuYL_3559"/>
<dbReference type="GO" id="GO:0030246">
    <property type="term" value="F:carbohydrate binding"/>
    <property type="evidence" value="ECO:0007669"/>
    <property type="project" value="InterPro"/>
</dbReference>
<dbReference type="InterPro" id="IPR041700">
    <property type="entry name" value="OMP_b-brl_3"/>
</dbReference>
<feature type="region of interest" description="Disordered" evidence="1">
    <location>
        <begin position="793"/>
        <end position="812"/>
    </location>
</feature>
<dbReference type="InterPro" id="IPR013784">
    <property type="entry name" value="Carb-bd-like_fold"/>
</dbReference>
<keyword evidence="5" id="KW-1185">Reference proteome</keyword>
<name>A0A223P0G6_9SPHI</name>
<evidence type="ECO:0000256" key="1">
    <source>
        <dbReference type="SAM" id="MobiDB-lite"/>
    </source>
</evidence>
<dbReference type="SUPFAM" id="SSF56935">
    <property type="entry name" value="Porins"/>
    <property type="match status" value="1"/>
</dbReference>
<evidence type="ECO:0000313" key="5">
    <source>
        <dbReference type="Proteomes" id="UP000215002"/>
    </source>
</evidence>
<dbReference type="SUPFAM" id="SSF49452">
    <property type="entry name" value="Starch-binding domain-like"/>
    <property type="match status" value="1"/>
</dbReference>
<evidence type="ECO:0000256" key="2">
    <source>
        <dbReference type="SAM" id="SignalP"/>
    </source>
</evidence>
<gene>
    <name evidence="4" type="ORF">MuYL_3559</name>
</gene>
<proteinExistence type="predicted"/>
<dbReference type="Gene3D" id="2.170.130.10">
    <property type="entry name" value="TonB-dependent receptor, plug domain"/>
    <property type="match status" value="1"/>
</dbReference>
<protein>
    <recommendedName>
        <fullName evidence="3">Outer membrane protein beta-barrel domain-containing protein</fullName>
    </recommendedName>
</protein>
<dbReference type="AlphaFoldDB" id="A0A223P0G6"/>
<dbReference type="Pfam" id="PF14905">
    <property type="entry name" value="OMP_b-brl_3"/>
    <property type="match status" value="1"/>
</dbReference>
<dbReference type="InterPro" id="IPR037066">
    <property type="entry name" value="Plug_dom_sf"/>
</dbReference>